<dbReference type="Gene3D" id="3.20.20.100">
    <property type="entry name" value="NADP-dependent oxidoreductase domain"/>
    <property type="match status" value="1"/>
</dbReference>
<dbReference type="Proteomes" id="UP000006729">
    <property type="component" value="Chromosome 6"/>
</dbReference>
<evidence type="ECO:0000313" key="2">
    <source>
        <dbReference type="Proteomes" id="UP000006729"/>
    </source>
</evidence>
<organism evidence="1 2">
    <name type="scientific">Populus trichocarpa</name>
    <name type="common">Western balsam poplar</name>
    <name type="synonym">Populus balsamifera subsp. trichocarpa</name>
    <dbReference type="NCBI Taxonomy" id="3694"/>
    <lineage>
        <taxon>Eukaryota</taxon>
        <taxon>Viridiplantae</taxon>
        <taxon>Streptophyta</taxon>
        <taxon>Embryophyta</taxon>
        <taxon>Tracheophyta</taxon>
        <taxon>Spermatophyta</taxon>
        <taxon>Magnoliopsida</taxon>
        <taxon>eudicotyledons</taxon>
        <taxon>Gunneridae</taxon>
        <taxon>Pentapetalae</taxon>
        <taxon>rosids</taxon>
        <taxon>fabids</taxon>
        <taxon>Malpighiales</taxon>
        <taxon>Salicaceae</taxon>
        <taxon>Saliceae</taxon>
        <taxon>Populus</taxon>
    </lineage>
</organism>
<proteinExistence type="predicted"/>
<gene>
    <name evidence="1" type="ORF">POPTR_006G090800</name>
</gene>
<name>A0A2K1ZZB3_POPTR</name>
<keyword evidence="2" id="KW-1185">Reference proteome</keyword>
<accession>A0A2K1ZZB3</accession>
<evidence type="ECO:0000313" key="1">
    <source>
        <dbReference type="EMBL" id="PNT30618.1"/>
    </source>
</evidence>
<reference evidence="1 2" key="1">
    <citation type="journal article" date="2006" name="Science">
        <title>The genome of black cottonwood, Populus trichocarpa (Torr. &amp; Gray).</title>
        <authorList>
            <person name="Tuskan G.A."/>
            <person name="Difazio S."/>
            <person name="Jansson S."/>
            <person name="Bohlmann J."/>
            <person name="Grigoriev I."/>
            <person name="Hellsten U."/>
            <person name="Putnam N."/>
            <person name="Ralph S."/>
            <person name="Rombauts S."/>
            <person name="Salamov A."/>
            <person name="Schein J."/>
            <person name="Sterck L."/>
            <person name="Aerts A."/>
            <person name="Bhalerao R.R."/>
            <person name="Bhalerao R.P."/>
            <person name="Blaudez D."/>
            <person name="Boerjan W."/>
            <person name="Brun A."/>
            <person name="Brunner A."/>
            <person name="Busov V."/>
            <person name="Campbell M."/>
            <person name="Carlson J."/>
            <person name="Chalot M."/>
            <person name="Chapman J."/>
            <person name="Chen G.L."/>
            <person name="Cooper D."/>
            <person name="Coutinho P.M."/>
            <person name="Couturier J."/>
            <person name="Covert S."/>
            <person name="Cronk Q."/>
            <person name="Cunningham R."/>
            <person name="Davis J."/>
            <person name="Degroeve S."/>
            <person name="Dejardin A."/>
            <person name="Depamphilis C."/>
            <person name="Detter J."/>
            <person name="Dirks B."/>
            <person name="Dubchak I."/>
            <person name="Duplessis S."/>
            <person name="Ehlting J."/>
            <person name="Ellis B."/>
            <person name="Gendler K."/>
            <person name="Goodstein D."/>
            <person name="Gribskov M."/>
            <person name="Grimwood J."/>
            <person name="Groover A."/>
            <person name="Gunter L."/>
            <person name="Hamberger B."/>
            <person name="Heinze B."/>
            <person name="Helariutta Y."/>
            <person name="Henrissat B."/>
            <person name="Holligan D."/>
            <person name="Holt R."/>
            <person name="Huang W."/>
            <person name="Islam-Faridi N."/>
            <person name="Jones S."/>
            <person name="Jones-Rhoades M."/>
            <person name="Jorgensen R."/>
            <person name="Joshi C."/>
            <person name="Kangasjarvi J."/>
            <person name="Karlsson J."/>
            <person name="Kelleher C."/>
            <person name="Kirkpatrick R."/>
            <person name="Kirst M."/>
            <person name="Kohler A."/>
            <person name="Kalluri U."/>
            <person name="Larimer F."/>
            <person name="Leebens-Mack J."/>
            <person name="Leple J.C."/>
            <person name="Locascio P."/>
            <person name="Lou Y."/>
            <person name="Lucas S."/>
            <person name="Martin F."/>
            <person name="Montanini B."/>
            <person name="Napoli C."/>
            <person name="Nelson D.R."/>
            <person name="Nelson C."/>
            <person name="Nieminen K."/>
            <person name="Nilsson O."/>
            <person name="Pereda V."/>
            <person name="Peter G."/>
            <person name="Philippe R."/>
            <person name="Pilate G."/>
            <person name="Poliakov A."/>
            <person name="Razumovskaya J."/>
            <person name="Richardson P."/>
            <person name="Rinaldi C."/>
            <person name="Ritland K."/>
            <person name="Rouze P."/>
            <person name="Ryaboy D."/>
            <person name="Schmutz J."/>
            <person name="Schrader J."/>
            <person name="Segerman B."/>
            <person name="Shin H."/>
            <person name="Siddiqui A."/>
            <person name="Sterky F."/>
            <person name="Terry A."/>
            <person name="Tsai C.J."/>
            <person name="Uberbacher E."/>
            <person name="Unneberg P."/>
            <person name="Vahala J."/>
            <person name="Wall K."/>
            <person name="Wessler S."/>
            <person name="Yang G."/>
            <person name="Yin T."/>
            <person name="Douglas C."/>
            <person name="Marra M."/>
            <person name="Sandberg G."/>
            <person name="Van de Peer Y."/>
            <person name="Rokhsar D."/>
        </authorList>
    </citation>
    <scope>NUCLEOTIDE SEQUENCE [LARGE SCALE GENOMIC DNA]</scope>
    <source>
        <strain evidence="2">cv. Nisqually</strain>
    </source>
</reference>
<evidence type="ECO:0008006" key="3">
    <source>
        <dbReference type="Google" id="ProtNLM"/>
    </source>
</evidence>
<dbReference type="SUPFAM" id="SSF51430">
    <property type="entry name" value="NAD(P)-linked oxidoreductase"/>
    <property type="match status" value="1"/>
</dbReference>
<dbReference type="EMBL" id="CM009295">
    <property type="protein sequence ID" value="PNT30618.1"/>
    <property type="molecule type" value="Genomic_DNA"/>
</dbReference>
<sequence length="147" mass="16736">MDKEEKHGPLYFDLNTVLRSHLFVQEHGKPHLLSSGKLSNLLSMFFFSYNQFHLFFPDSSNINFYRNAGNVLSLDILVPTLCRPATGMLPVLESLRGRDQAPEDVSRALSKSLEDLQLDYIDLYLVSVYYALSYICKSTGIRLSVVL</sequence>
<dbReference type="AlphaFoldDB" id="A0A2K1ZZB3"/>
<dbReference type="InParanoid" id="A0A2K1ZZB3"/>
<dbReference type="InterPro" id="IPR036812">
    <property type="entry name" value="NAD(P)_OxRdtase_dom_sf"/>
</dbReference>
<protein>
    <recommendedName>
        <fullName evidence="3">NADP-dependent oxidoreductase domain-containing protein</fullName>
    </recommendedName>
</protein>